<evidence type="ECO:0000313" key="1">
    <source>
        <dbReference type="EMBL" id="GJM64868.1"/>
    </source>
</evidence>
<proteinExistence type="predicted"/>
<organism evidence="1 2">
    <name type="scientific">Persicobacter diffluens</name>
    <dbReference type="NCBI Taxonomy" id="981"/>
    <lineage>
        <taxon>Bacteria</taxon>
        <taxon>Pseudomonadati</taxon>
        <taxon>Bacteroidota</taxon>
        <taxon>Cytophagia</taxon>
        <taxon>Cytophagales</taxon>
        <taxon>Persicobacteraceae</taxon>
        <taxon>Persicobacter</taxon>
    </lineage>
</organism>
<sequence>MIKAFYQEELVASHSRVFGTHQWAISLHHYLPTLAMKPGALAKSVALDSDPFLKGLFDDHFSTNPRSFIEMLAFCQKEGIDHQRLVLCVDQIKRKQPTASITWELIRVLLGNKEKETPVININSTILHHAQQTISQASKLLKG</sequence>
<protein>
    <submittedName>
        <fullName evidence="1">Uncharacterized protein</fullName>
    </submittedName>
</protein>
<keyword evidence="2" id="KW-1185">Reference proteome</keyword>
<dbReference type="RefSeq" id="WP_338239917.1">
    <property type="nucleotide sequence ID" value="NZ_BQKE01000007.1"/>
</dbReference>
<accession>A0AAN4W424</accession>
<dbReference type="AlphaFoldDB" id="A0AAN4W424"/>
<evidence type="ECO:0000313" key="2">
    <source>
        <dbReference type="Proteomes" id="UP001310022"/>
    </source>
</evidence>
<name>A0AAN4W424_9BACT</name>
<comment type="caution">
    <text evidence="1">The sequence shown here is derived from an EMBL/GenBank/DDBJ whole genome shotgun (WGS) entry which is preliminary data.</text>
</comment>
<dbReference type="Proteomes" id="UP001310022">
    <property type="component" value="Unassembled WGS sequence"/>
</dbReference>
<dbReference type="EMBL" id="BQKE01000007">
    <property type="protein sequence ID" value="GJM64868.1"/>
    <property type="molecule type" value="Genomic_DNA"/>
</dbReference>
<gene>
    <name evidence="1" type="ORF">PEDI_54200</name>
</gene>
<reference evidence="1 2" key="1">
    <citation type="submission" date="2021-12" db="EMBL/GenBank/DDBJ databases">
        <title>Genome sequencing of bacteria with rrn-lacking chromosome and rrn-plasmid.</title>
        <authorList>
            <person name="Anda M."/>
            <person name="Iwasaki W."/>
        </authorList>
    </citation>
    <scope>NUCLEOTIDE SEQUENCE [LARGE SCALE GENOMIC DNA]</scope>
    <source>
        <strain evidence="1 2">NBRC 15940</strain>
    </source>
</reference>